<dbReference type="Pfam" id="PF01425">
    <property type="entry name" value="Amidase"/>
    <property type="match status" value="1"/>
</dbReference>
<reference evidence="5 6" key="1">
    <citation type="submission" date="2014-07" db="EMBL/GenBank/DDBJ databases">
        <title>Genome Sequence of Rhodococcus opacus Strain R7, a Biodegrader of Mono- and Polycyclic Aromatic Hydrocarbons.</title>
        <authorList>
            <person name="Di Gennaro P."/>
            <person name="Zampolli J."/>
            <person name="Presti I."/>
            <person name="Cappelletti M."/>
            <person name="D'Ursi P."/>
            <person name="Orro A."/>
            <person name="Mezzelani A."/>
            <person name="Milanesi L."/>
        </authorList>
    </citation>
    <scope>NUCLEOTIDE SEQUENCE [LARGE SCALE GENOMIC DNA]</scope>
    <source>
        <strain evidence="5 6">R7</strain>
    </source>
</reference>
<evidence type="ECO:0000256" key="1">
    <source>
        <dbReference type="ARBA" id="ARBA00001311"/>
    </source>
</evidence>
<comment type="similarity">
    <text evidence="2">Belongs to the amidase family.</text>
</comment>
<dbReference type="RefSeq" id="WP_112301689.1">
    <property type="nucleotide sequence ID" value="NZ_CP008947.1"/>
</dbReference>
<sequence length="549" mass="56352">MTTRLSRRELFGAATAGAATVAGLGRAAASANPARRLPSPAAITASDPALLSAVEAASLLQSRALHPRELLDACLSRSAAHDGGIGAWIRIYPEQAYEAAESAAQRLAAGSAPLVCGLPIALKDLYAVAGLPVTASSGVLEGNIAAGDSGVWRQLRDAGMVLIGHAHTHEFAIGTATPQVGNPWDVEYSPGGSSGGSAAALAARFTPCAVGTDTGGSLRIPASACGITSIKPTFGRCSTSGVIPLTWTRDHTGPMGRSVADASLLLSHMAGVDVDDPCTSVGPDVPAEGYPLTAVGGSRPLSGTRLGLPRGVADDLPGAIGTLFGGFLDLVRALGGEIVDVTVPDVPKGLLSGDYAEFGSYHRQFADRLPAYGQESALAATAAMASLALPVADYFALERARLRFQHDYNRMFAEHRLDAIVRPGSLTDGVRRDALSDSSVFAGARENYFWANYTGAPVVCTPVGRSAATGIPFGVQLGGVPWSEASLISIVLELQEAQPVWRDAPPLGPSPRRIPEVRVAAPGAGPTATNTDDTGPGIRFVPTTSTAAV</sequence>
<evidence type="ECO:0000313" key="5">
    <source>
        <dbReference type="EMBL" id="AII06890.1"/>
    </source>
</evidence>
<dbReference type="AlphaFoldDB" id="A0A076EL83"/>
<dbReference type="SUPFAM" id="SSF75304">
    <property type="entry name" value="Amidase signature (AS) enzymes"/>
    <property type="match status" value="1"/>
</dbReference>
<dbReference type="InterPro" id="IPR020556">
    <property type="entry name" value="Amidase_CS"/>
</dbReference>
<dbReference type="Gene3D" id="3.90.1300.10">
    <property type="entry name" value="Amidase signature (AS) domain"/>
    <property type="match status" value="1"/>
</dbReference>
<dbReference type="eggNOG" id="COG0154">
    <property type="taxonomic scope" value="Bacteria"/>
</dbReference>
<dbReference type="InterPro" id="IPR000120">
    <property type="entry name" value="Amidase"/>
</dbReference>
<dbReference type="EC" id="3.5.1.4" evidence="3"/>
<accession>A0A076EL83</accession>
<evidence type="ECO:0000259" key="4">
    <source>
        <dbReference type="Pfam" id="PF01425"/>
    </source>
</evidence>
<dbReference type="PANTHER" id="PTHR11895:SF7">
    <property type="entry name" value="GLUTAMYL-TRNA(GLN) AMIDOTRANSFERASE SUBUNIT A, MITOCHONDRIAL"/>
    <property type="match status" value="1"/>
</dbReference>
<dbReference type="EMBL" id="CP008947">
    <property type="protein sequence ID" value="AII06890.1"/>
    <property type="molecule type" value="Genomic_DNA"/>
</dbReference>
<evidence type="ECO:0000313" key="6">
    <source>
        <dbReference type="Proteomes" id="UP000028488"/>
    </source>
</evidence>
<dbReference type="GO" id="GO:0004040">
    <property type="term" value="F:amidase activity"/>
    <property type="evidence" value="ECO:0007669"/>
    <property type="project" value="UniProtKB-EC"/>
</dbReference>
<dbReference type="InterPro" id="IPR023631">
    <property type="entry name" value="Amidase_dom"/>
</dbReference>
<dbReference type="InterPro" id="IPR006311">
    <property type="entry name" value="TAT_signal"/>
</dbReference>
<dbReference type="PANTHER" id="PTHR11895">
    <property type="entry name" value="TRANSAMIDASE"/>
    <property type="match status" value="1"/>
</dbReference>
<dbReference type="PROSITE" id="PS00571">
    <property type="entry name" value="AMIDASES"/>
    <property type="match status" value="1"/>
</dbReference>
<organism evidence="5 6">
    <name type="scientific">Rhodococcus opacus</name>
    <name type="common">Nocardia opaca</name>
    <dbReference type="NCBI Taxonomy" id="37919"/>
    <lineage>
        <taxon>Bacteria</taxon>
        <taxon>Bacillati</taxon>
        <taxon>Actinomycetota</taxon>
        <taxon>Actinomycetes</taxon>
        <taxon>Mycobacteriales</taxon>
        <taxon>Nocardiaceae</taxon>
        <taxon>Rhodococcus</taxon>
    </lineage>
</organism>
<gene>
    <name evidence="5" type="ORF">EP51_20475</name>
</gene>
<proteinExistence type="inferred from homology"/>
<dbReference type="Proteomes" id="UP000028488">
    <property type="component" value="Chromosome"/>
</dbReference>
<dbReference type="InterPro" id="IPR036928">
    <property type="entry name" value="AS_sf"/>
</dbReference>
<name>A0A076EL83_RHOOP</name>
<evidence type="ECO:0000256" key="3">
    <source>
        <dbReference type="ARBA" id="ARBA00012922"/>
    </source>
</evidence>
<dbReference type="PROSITE" id="PS51318">
    <property type="entry name" value="TAT"/>
    <property type="match status" value="1"/>
</dbReference>
<evidence type="ECO:0000256" key="2">
    <source>
        <dbReference type="ARBA" id="ARBA00009199"/>
    </source>
</evidence>
<comment type="catalytic activity">
    <reaction evidence="1">
        <text>a monocarboxylic acid amide + H2O = a monocarboxylate + NH4(+)</text>
        <dbReference type="Rhea" id="RHEA:12020"/>
        <dbReference type="ChEBI" id="CHEBI:15377"/>
        <dbReference type="ChEBI" id="CHEBI:28938"/>
        <dbReference type="ChEBI" id="CHEBI:35757"/>
        <dbReference type="ChEBI" id="CHEBI:83628"/>
        <dbReference type="EC" id="3.5.1.4"/>
    </reaction>
</comment>
<feature type="domain" description="Amidase" evidence="4">
    <location>
        <begin position="69"/>
        <end position="487"/>
    </location>
</feature>
<protein>
    <recommendedName>
        <fullName evidence="3">amidase</fullName>
        <ecNumber evidence="3">3.5.1.4</ecNumber>
    </recommendedName>
</protein>